<name>A0A4D6KRY9_VIGUN</name>
<comment type="cofactor">
    <cofactor evidence="1">
        <name>Zn(2+)</name>
        <dbReference type="ChEBI" id="CHEBI:29105"/>
    </cofactor>
</comment>
<keyword evidence="7" id="KW-0378">Hydrolase</keyword>
<feature type="coiled-coil region" evidence="14">
    <location>
        <begin position="714"/>
        <end position="750"/>
    </location>
</feature>
<dbReference type="SUPFAM" id="SSF52768">
    <property type="entry name" value="Arginase/deacetylase"/>
    <property type="match status" value="1"/>
</dbReference>
<gene>
    <name evidence="17" type="ORF">DEO72_LG2g1139</name>
</gene>
<evidence type="ECO:0000256" key="9">
    <source>
        <dbReference type="ARBA" id="ARBA00022853"/>
    </source>
</evidence>
<dbReference type="FunFam" id="3.40.800.20:FF:000014">
    <property type="entry name" value="Histone deacetylase 15"/>
    <property type="match status" value="1"/>
</dbReference>
<accession>A0A4D6KRY9</accession>
<keyword evidence="8" id="KW-0862">Zinc</keyword>
<keyword evidence="5" id="KW-0678">Repressor</keyword>
<dbReference type="GO" id="GO:0000118">
    <property type="term" value="C:histone deacetylase complex"/>
    <property type="evidence" value="ECO:0007669"/>
    <property type="project" value="TreeGrafter"/>
</dbReference>
<evidence type="ECO:0000256" key="11">
    <source>
        <dbReference type="ARBA" id="ARBA00023163"/>
    </source>
</evidence>
<dbReference type="PANTHER" id="PTHR10625:SF25">
    <property type="entry name" value="HISTONE DEACETYLASE 18-RELATED"/>
    <property type="match status" value="1"/>
</dbReference>
<dbReference type="Pfam" id="PF00850">
    <property type="entry name" value="Hist_deacetyl"/>
    <property type="match status" value="1"/>
</dbReference>
<dbReference type="Proteomes" id="UP000501690">
    <property type="component" value="Linkage Group LG2"/>
</dbReference>
<evidence type="ECO:0000256" key="1">
    <source>
        <dbReference type="ARBA" id="ARBA00001947"/>
    </source>
</evidence>
<keyword evidence="6" id="KW-0479">Metal-binding</keyword>
<evidence type="ECO:0000256" key="14">
    <source>
        <dbReference type="SAM" id="Coils"/>
    </source>
</evidence>
<evidence type="ECO:0000256" key="12">
    <source>
        <dbReference type="ARBA" id="ARBA00023242"/>
    </source>
</evidence>
<keyword evidence="11" id="KW-0804">Transcription</keyword>
<evidence type="ECO:0000256" key="5">
    <source>
        <dbReference type="ARBA" id="ARBA00022491"/>
    </source>
</evidence>
<dbReference type="PANTHER" id="PTHR10625">
    <property type="entry name" value="HISTONE DEACETYLASE HDAC1-RELATED"/>
    <property type="match status" value="1"/>
</dbReference>
<evidence type="ECO:0000256" key="15">
    <source>
        <dbReference type="SAM" id="MobiDB-lite"/>
    </source>
</evidence>
<feature type="domain" description="Histone deacetylase" evidence="16">
    <location>
        <begin position="38"/>
        <end position="338"/>
    </location>
</feature>
<dbReference type="InterPro" id="IPR000286">
    <property type="entry name" value="HDACs"/>
</dbReference>
<keyword evidence="9" id="KW-0156">Chromatin regulator</keyword>
<comment type="similarity">
    <text evidence="3">Belongs to the histone deacetylase family. HD type 2 subfamily.</text>
</comment>
<dbReference type="EMBL" id="CP039346">
    <property type="protein sequence ID" value="QCD80816.1"/>
    <property type="molecule type" value="Genomic_DNA"/>
</dbReference>
<dbReference type="GO" id="GO:0046872">
    <property type="term" value="F:metal ion binding"/>
    <property type="evidence" value="ECO:0007669"/>
    <property type="project" value="UniProtKB-KW"/>
</dbReference>
<dbReference type="InterPro" id="IPR023696">
    <property type="entry name" value="Ureohydrolase_dom_sf"/>
</dbReference>
<dbReference type="Gene3D" id="3.40.800.20">
    <property type="entry name" value="Histone deacetylase domain"/>
    <property type="match status" value="1"/>
</dbReference>
<evidence type="ECO:0000256" key="8">
    <source>
        <dbReference type="ARBA" id="ARBA00022833"/>
    </source>
</evidence>
<keyword evidence="10" id="KW-0805">Transcription regulation</keyword>
<protein>
    <recommendedName>
        <fullName evidence="4">histone deacetylase</fullName>
        <ecNumber evidence="4">3.5.1.98</ecNumber>
    </recommendedName>
</protein>
<dbReference type="GO" id="GO:0005737">
    <property type="term" value="C:cytoplasm"/>
    <property type="evidence" value="ECO:0007669"/>
    <property type="project" value="UniProtKB-ARBA"/>
</dbReference>
<keyword evidence="18" id="KW-1185">Reference proteome</keyword>
<dbReference type="GO" id="GO:0141221">
    <property type="term" value="F:histone deacetylase activity, hydrolytic mechanism"/>
    <property type="evidence" value="ECO:0007669"/>
    <property type="project" value="UniProtKB-EC"/>
</dbReference>
<evidence type="ECO:0000256" key="7">
    <source>
        <dbReference type="ARBA" id="ARBA00022801"/>
    </source>
</evidence>
<dbReference type="InterPro" id="IPR023801">
    <property type="entry name" value="His_deacetylse_dom"/>
</dbReference>
<evidence type="ECO:0000256" key="3">
    <source>
        <dbReference type="ARBA" id="ARBA00007738"/>
    </source>
</evidence>
<dbReference type="AlphaFoldDB" id="A0A4D6KRY9"/>
<dbReference type="GO" id="GO:0040029">
    <property type="term" value="P:epigenetic regulation of gene expression"/>
    <property type="evidence" value="ECO:0007669"/>
    <property type="project" value="TreeGrafter"/>
</dbReference>
<evidence type="ECO:0000256" key="4">
    <source>
        <dbReference type="ARBA" id="ARBA00012111"/>
    </source>
</evidence>
<sequence>MENESKKGKESSASGQRRVGLLYDGRMGKHYAPNETNHVENPNRIRSIWNRLESAGVPQRCVLLEAKKAEDRHVQLVHSHHHVNLIKNISSKAFKSRRSQIASKLNSIYFNEGSSEAAFLAVGSAIEVVEKVASGELDSAVAIVRPPGHHAEHNEAMGFCLFNNVAVAARYLLEERPDLGVKKILIVDWDVHHGNGTQKMFWNDSQVLFFSVHRHEFGTFYPANHDGFYTKVGEEEGAGYNINVPWENGKCGDADYFAVWDHILLPVAKEFNPDIIIVSAGFDAAVGDPLGGCRVTAAGYSVLLEKLMNFAEGRIVLILEGGYNLDSIAKSMHACLEVLLTGKSVTESLKAYPFQSTWHVIQAVREMLSPFWPTLASKLPPELVSQIGPPPHTLISSSDSEDEDDKGVRSSENHGELIEDILKPLSNLKVDADEEIHVSSTWRSALSNVYIWYASYGSNMWKTRFNCYLEGGQVDGMVKQCSGSVDRTLPKEIMRKTFPCDIFFGRDSSHSWGLGGVAFLNPEKKFEGKTYMCLYKISLEQFNDILFQENILSLDAASPLFDITTLNAISDKEFNSLEVVKDAWYGNVVYLGKEQDIPVITMTSSFLDIERFKSGKLPLHAPNKAYANSLIKGLVEGEQLSEQEAIAYIEGAAKSLSATPSAKKQKIGMLALIEREVIGARSAPPLKGSISGGRSGGLIICVAKEYAKEHPKWMAQLDAKEERVRQEVELAVANQKLKEKDTQLDKLAVEATMLANILRRGKQGRQVGCACHQLTKLTTEKSNLEMDLGKAKVASELLTARIGDLEAKGQVALFMPNLDMGKFDVDKEVVDGALMVEVAVEEPVETVWKMVELDVDV</sequence>
<reference evidence="17 18" key="1">
    <citation type="submission" date="2019-04" db="EMBL/GenBank/DDBJ databases">
        <title>An improved genome assembly and genetic linkage map for asparagus bean, Vigna unguiculata ssp. sesquipedialis.</title>
        <authorList>
            <person name="Xia Q."/>
            <person name="Zhang R."/>
            <person name="Dong Y."/>
        </authorList>
    </citation>
    <scope>NUCLEOTIDE SEQUENCE [LARGE SCALE GENOMIC DNA]</scope>
    <source>
        <tissue evidence="17">Leaf</tissue>
    </source>
</reference>
<keyword evidence="12" id="KW-0539">Nucleus</keyword>
<evidence type="ECO:0000259" key="16">
    <source>
        <dbReference type="Pfam" id="PF00850"/>
    </source>
</evidence>
<evidence type="ECO:0000256" key="13">
    <source>
        <dbReference type="ARBA" id="ARBA00049416"/>
    </source>
</evidence>
<comment type="catalytic activity">
    <reaction evidence="13">
        <text>N(6)-acetyl-L-lysyl-[histone] + H2O = L-lysyl-[histone] + acetate</text>
        <dbReference type="Rhea" id="RHEA:58196"/>
        <dbReference type="Rhea" id="RHEA-COMP:9845"/>
        <dbReference type="Rhea" id="RHEA-COMP:11338"/>
        <dbReference type="ChEBI" id="CHEBI:15377"/>
        <dbReference type="ChEBI" id="CHEBI:29969"/>
        <dbReference type="ChEBI" id="CHEBI:30089"/>
        <dbReference type="ChEBI" id="CHEBI:61930"/>
        <dbReference type="EC" id="3.5.1.98"/>
    </reaction>
    <physiologicalReaction direction="left-to-right" evidence="13">
        <dbReference type="Rhea" id="RHEA:58197"/>
    </physiologicalReaction>
</comment>
<evidence type="ECO:0000256" key="10">
    <source>
        <dbReference type="ARBA" id="ARBA00023015"/>
    </source>
</evidence>
<proteinExistence type="inferred from homology"/>
<feature type="region of interest" description="Disordered" evidence="15">
    <location>
        <begin position="384"/>
        <end position="413"/>
    </location>
</feature>
<comment type="subcellular location">
    <subcellularLocation>
        <location evidence="2">Nucleus</location>
    </subcellularLocation>
</comment>
<dbReference type="Gene3D" id="3.10.490.10">
    <property type="entry name" value="Gamma-glutamyl cyclotransferase-like"/>
    <property type="match status" value="1"/>
</dbReference>
<dbReference type="InterPro" id="IPR037138">
    <property type="entry name" value="His_deacetylse_dom_sf"/>
</dbReference>
<evidence type="ECO:0000256" key="6">
    <source>
        <dbReference type="ARBA" id="ARBA00022723"/>
    </source>
</evidence>
<evidence type="ECO:0000313" key="18">
    <source>
        <dbReference type="Proteomes" id="UP000501690"/>
    </source>
</evidence>
<evidence type="ECO:0000313" key="17">
    <source>
        <dbReference type="EMBL" id="QCD80816.1"/>
    </source>
</evidence>
<evidence type="ECO:0000256" key="2">
    <source>
        <dbReference type="ARBA" id="ARBA00004123"/>
    </source>
</evidence>
<keyword evidence="14" id="KW-0175">Coiled coil</keyword>
<dbReference type="GO" id="GO:0050793">
    <property type="term" value="P:regulation of developmental process"/>
    <property type="evidence" value="ECO:0007669"/>
    <property type="project" value="UniProtKB-ARBA"/>
</dbReference>
<dbReference type="EC" id="3.5.1.98" evidence="4"/>
<dbReference type="PRINTS" id="PR01270">
    <property type="entry name" value="HDASUPER"/>
</dbReference>
<organism evidence="17 18">
    <name type="scientific">Vigna unguiculata</name>
    <name type="common">Cowpea</name>
    <dbReference type="NCBI Taxonomy" id="3917"/>
    <lineage>
        <taxon>Eukaryota</taxon>
        <taxon>Viridiplantae</taxon>
        <taxon>Streptophyta</taxon>
        <taxon>Embryophyta</taxon>
        <taxon>Tracheophyta</taxon>
        <taxon>Spermatophyta</taxon>
        <taxon>Magnoliopsida</taxon>
        <taxon>eudicotyledons</taxon>
        <taxon>Gunneridae</taxon>
        <taxon>Pentapetalae</taxon>
        <taxon>rosids</taxon>
        <taxon>fabids</taxon>
        <taxon>Fabales</taxon>
        <taxon>Fabaceae</taxon>
        <taxon>Papilionoideae</taxon>
        <taxon>50 kb inversion clade</taxon>
        <taxon>NPAAA clade</taxon>
        <taxon>indigoferoid/millettioid clade</taxon>
        <taxon>Phaseoleae</taxon>
        <taxon>Vigna</taxon>
    </lineage>
</organism>